<name>A0A8H3QUV6_9GLOM</name>
<dbReference type="PANTHER" id="PTHR48043">
    <property type="entry name" value="EG:EG0003.4 PROTEIN-RELATED"/>
    <property type="match status" value="1"/>
</dbReference>
<dbReference type="EMBL" id="BLAL01000215">
    <property type="protein sequence ID" value="GES92287.1"/>
    <property type="molecule type" value="Genomic_DNA"/>
</dbReference>
<dbReference type="InterPro" id="IPR035595">
    <property type="entry name" value="UDP_glycos_trans_CS"/>
</dbReference>
<dbReference type="AlphaFoldDB" id="A0A8H3QUV6"/>
<dbReference type="Pfam" id="PF00201">
    <property type="entry name" value="UDPGT"/>
    <property type="match status" value="1"/>
</dbReference>
<keyword evidence="1" id="KW-0328">Glycosyltransferase</keyword>
<accession>A0A8H3QUV6</accession>
<gene>
    <name evidence="4" type="ORF">RCL2_001907300</name>
</gene>
<feature type="transmembrane region" description="Helical" evidence="3">
    <location>
        <begin position="657"/>
        <end position="684"/>
    </location>
</feature>
<organism evidence="4 5">
    <name type="scientific">Rhizophagus clarus</name>
    <dbReference type="NCBI Taxonomy" id="94130"/>
    <lineage>
        <taxon>Eukaryota</taxon>
        <taxon>Fungi</taxon>
        <taxon>Fungi incertae sedis</taxon>
        <taxon>Mucoromycota</taxon>
        <taxon>Glomeromycotina</taxon>
        <taxon>Glomeromycetes</taxon>
        <taxon>Glomerales</taxon>
        <taxon>Glomeraceae</taxon>
        <taxon>Rhizophagus</taxon>
    </lineage>
</organism>
<reference evidence="4" key="1">
    <citation type="submission" date="2019-10" db="EMBL/GenBank/DDBJ databases">
        <title>Conservation and host-specific expression of non-tandemly repeated heterogenous ribosome RNA gene in arbuscular mycorrhizal fungi.</title>
        <authorList>
            <person name="Maeda T."/>
            <person name="Kobayashi Y."/>
            <person name="Nakagawa T."/>
            <person name="Ezawa T."/>
            <person name="Yamaguchi K."/>
            <person name="Bino T."/>
            <person name="Nishimoto Y."/>
            <person name="Shigenobu S."/>
            <person name="Kawaguchi M."/>
        </authorList>
    </citation>
    <scope>NUCLEOTIDE SEQUENCE</scope>
    <source>
        <strain evidence="4">HR1</strain>
    </source>
</reference>
<sequence length="696" mass="79217">MPSPLRLLRSDLKELVNKFDGYMRSLTFSFTMQTRDDSIKIKDYVIQIHELLHNVYNISKDKHQQQNFYGQMDLVIKKLKKFQIEDENANSDELITSFSNITSSTNNIDTQTEIRRQVNILKILKNSDHIIRFFGVAQENSKIGWRVPIRLYECIVIIRGSSARMIVINKQPKEDRSNIPKNILFCSLFGGRSHLRPMLDIAEILIERGYNMTLLASGKNELSSEYPAVKHISLGPKVNVKDLENDGINVELDYNGMIKIWELGVKSYKRAYEKYKSIAEDYNIDLIFCDLLLNDACIDAAHTLKKPVVALVSVLQMVDPKPYKSDPIFGCKISLENESILERFRCSFVQILRYIYSISDMTKELNDIRKQMNVEPDQMALGSSKVSLTLVDTFFGFELPQALPPYIQEIGPILSEKYPPLTPELSNFINGHERVLYVAFGTLYFATTDNNNILLQSFIEAINKKIIDGVVWALVETSKDDFYPTLKLSDGTQVQTLPILNNEHPHIYITKFAPQFAVLNHTNTKLFFSHGGAGSTHESLYTGTPMLVLPFAGDQMGNAQKLVSAGVASLLKLTTLDVNDILNKMDSLLKDENVKNNTERLKVLAKINSKRKYRAADLIEYILHSSSFIEYVNDNFLKEWVPAETRMGFIRANNLDIYAILLSITFSIVGIIVVTLIKFIRFVIGSSSNNIKPKKD</sequence>
<proteinExistence type="predicted"/>
<comment type="caution">
    <text evidence="4">The sequence shown here is derived from an EMBL/GenBank/DDBJ whole genome shotgun (WGS) entry which is preliminary data.</text>
</comment>
<dbReference type="InterPro" id="IPR050271">
    <property type="entry name" value="UDP-glycosyltransferase"/>
</dbReference>
<dbReference type="Proteomes" id="UP000615446">
    <property type="component" value="Unassembled WGS sequence"/>
</dbReference>
<evidence type="ECO:0000256" key="1">
    <source>
        <dbReference type="ARBA" id="ARBA00022676"/>
    </source>
</evidence>
<evidence type="ECO:0000256" key="3">
    <source>
        <dbReference type="SAM" id="Phobius"/>
    </source>
</evidence>
<evidence type="ECO:0000313" key="4">
    <source>
        <dbReference type="EMBL" id="GES92287.1"/>
    </source>
</evidence>
<keyword evidence="3" id="KW-0812">Transmembrane</keyword>
<evidence type="ECO:0000256" key="2">
    <source>
        <dbReference type="ARBA" id="ARBA00022679"/>
    </source>
</evidence>
<dbReference type="PANTHER" id="PTHR48043:SF145">
    <property type="entry name" value="FI06409P-RELATED"/>
    <property type="match status" value="1"/>
</dbReference>
<dbReference type="GO" id="GO:0008194">
    <property type="term" value="F:UDP-glycosyltransferase activity"/>
    <property type="evidence" value="ECO:0007669"/>
    <property type="project" value="InterPro"/>
</dbReference>
<protein>
    <submittedName>
        <fullName evidence="4">Glycosyltransferase family 1 protein</fullName>
    </submittedName>
</protein>
<dbReference type="OrthoDB" id="5835829at2759"/>
<dbReference type="Gene3D" id="3.40.50.2000">
    <property type="entry name" value="Glycogen Phosphorylase B"/>
    <property type="match status" value="2"/>
</dbReference>
<keyword evidence="3" id="KW-1133">Transmembrane helix</keyword>
<keyword evidence="3" id="KW-0472">Membrane</keyword>
<dbReference type="InterPro" id="IPR002213">
    <property type="entry name" value="UDP_glucos_trans"/>
</dbReference>
<evidence type="ECO:0000313" key="5">
    <source>
        <dbReference type="Proteomes" id="UP000615446"/>
    </source>
</evidence>
<dbReference type="CDD" id="cd03784">
    <property type="entry name" value="GT1_Gtf-like"/>
    <property type="match status" value="1"/>
</dbReference>
<keyword evidence="2 4" id="KW-0808">Transferase</keyword>
<dbReference type="SUPFAM" id="SSF53756">
    <property type="entry name" value="UDP-Glycosyltransferase/glycogen phosphorylase"/>
    <property type="match status" value="1"/>
</dbReference>
<dbReference type="PROSITE" id="PS00375">
    <property type="entry name" value="UDPGT"/>
    <property type="match status" value="1"/>
</dbReference>